<reference evidence="4 5" key="1">
    <citation type="submission" date="2018-11" db="EMBL/GenBank/DDBJ databases">
        <authorList>
            <consortium name="Pathogen Informatics"/>
        </authorList>
    </citation>
    <scope>NUCLEOTIDE SEQUENCE [LARGE SCALE GENOMIC DNA]</scope>
</reference>
<gene>
    <name evidence="4" type="ORF">SVUK_LOCUS20867</name>
</gene>
<evidence type="ECO:0000313" key="4">
    <source>
        <dbReference type="EMBL" id="VDM85869.1"/>
    </source>
</evidence>
<evidence type="ECO:0000256" key="2">
    <source>
        <dbReference type="ARBA" id="ARBA00023242"/>
    </source>
</evidence>
<dbReference type="PANTHER" id="PTHR16171">
    <property type="entry name" value="DNA REPAIR PROTEIN COMPLEMENTING XP-G CELLS-RELATED"/>
    <property type="match status" value="1"/>
</dbReference>
<dbReference type="SMART" id="SM00484">
    <property type="entry name" value="XPGI"/>
    <property type="match status" value="1"/>
</dbReference>
<keyword evidence="2" id="KW-0539">Nucleus</keyword>
<dbReference type="InterPro" id="IPR006086">
    <property type="entry name" value="XPG-I_dom"/>
</dbReference>
<dbReference type="EMBL" id="UYYB01146386">
    <property type="protein sequence ID" value="VDM85869.1"/>
    <property type="molecule type" value="Genomic_DNA"/>
</dbReference>
<dbReference type="CDD" id="cd09868">
    <property type="entry name" value="PIN_XPG_RAD2"/>
    <property type="match status" value="1"/>
</dbReference>
<evidence type="ECO:0000259" key="3">
    <source>
        <dbReference type="SMART" id="SM00484"/>
    </source>
</evidence>
<dbReference type="Gene3D" id="3.40.50.1010">
    <property type="entry name" value="5'-nuclease"/>
    <property type="match status" value="1"/>
</dbReference>
<dbReference type="Pfam" id="PF00867">
    <property type="entry name" value="XPG_I"/>
    <property type="match status" value="1"/>
</dbReference>
<proteinExistence type="predicted"/>
<dbReference type="GO" id="GO:0003697">
    <property type="term" value="F:single-stranded DNA binding"/>
    <property type="evidence" value="ECO:0007669"/>
    <property type="project" value="TreeGrafter"/>
</dbReference>
<feature type="domain" description="XPG-I" evidence="3">
    <location>
        <begin position="128"/>
        <end position="195"/>
    </location>
</feature>
<dbReference type="SMART" id="SM00279">
    <property type="entry name" value="HhH2"/>
    <property type="match status" value="1"/>
</dbReference>
<organism evidence="4 5">
    <name type="scientific">Strongylus vulgaris</name>
    <name type="common">Blood worm</name>
    <dbReference type="NCBI Taxonomy" id="40348"/>
    <lineage>
        <taxon>Eukaryota</taxon>
        <taxon>Metazoa</taxon>
        <taxon>Ecdysozoa</taxon>
        <taxon>Nematoda</taxon>
        <taxon>Chromadorea</taxon>
        <taxon>Rhabditida</taxon>
        <taxon>Rhabditina</taxon>
        <taxon>Rhabditomorpha</taxon>
        <taxon>Strongyloidea</taxon>
        <taxon>Strongylidae</taxon>
        <taxon>Strongylus</taxon>
    </lineage>
</organism>
<dbReference type="AlphaFoldDB" id="A0A3P7K0W1"/>
<feature type="non-terminal residue" evidence="4">
    <location>
        <position position="1"/>
    </location>
</feature>
<name>A0A3P7K0W1_STRVU</name>
<dbReference type="Proteomes" id="UP000270094">
    <property type="component" value="Unassembled WGS sequence"/>
</dbReference>
<comment type="subcellular location">
    <subcellularLocation>
        <location evidence="1">Nucleus</location>
    </subcellularLocation>
</comment>
<dbReference type="GO" id="GO:0005634">
    <property type="term" value="C:nucleus"/>
    <property type="evidence" value="ECO:0007669"/>
    <property type="project" value="UniProtKB-SubCell"/>
</dbReference>
<dbReference type="CDD" id="cd09900">
    <property type="entry name" value="H3TH_XPG-like"/>
    <property type="match status" value="1"/>
</dbReference>
<dbReference type="GO" id="GO:0004520">
    <property type="term" value="F:DNA endonuclease activity"/>
    <property type="evidence" value="ECO:0007669"/>
    <property type="project" value="TreeGrafter"/>
</dbReference>
<feature type="non-terminal residue" evidence="4">
    <location>
        <position position="234"/>
    </location>
</feature>
<dbReference type="InterPro" id="IPR006084">
    <property type="entry name" value="XPG/Rad2"/>
</dbReference>
<dbReference type="SUPFAM" id="SSF88723">
    <property type="entry name" value="PIN domain-like"/>
    <property type="match status" value="1"/>
</dbReference>
<dbReference type="Gene3D" id="1.10.150.20">
    <property type="entry name" value="5' to 3' exonuclease, C-terminal subdomain"/>
    <property type="match status" value="1"/>
</dbReference>
<evidence type="ECO:0000313" key="5">
    <source>
        <dbReference type="Proteomes" id="UP000270094"/>
    </source>
</evidence>
<sequence length="234" mass="25558">FPTSSRAHIFSVILRTDNWSSDSGTDDFIDVPSTDSLLEQHIFDEKPNIAPIEPESAPLISESANATAEESEKIADAVSSNSANAEENWEPAVDDEVDWFERKGDGKNEAVKHSRDTECYKDLQDFLTACGFPWIEAPGEAEAQCVELERLGLGVISDDSDVWAFGVKTVYRHLFSKNKNVQKYESRTVRQALGLCQSEIVGLALISGGDYSPGLAGVGVVNALELLSEFAVAR</sequence>
<protein>
    <recommendedName>
        <fullName evidence="3">XPG-I domain-containing protein</fullName>
    </recommendedName>
</protein>
<keyword evidence="5" id="KW-1185">Reference proteome</keyword>
<accession>A0A3P7K0W1</accession>
<dbReference type="PRINTS" id="PR00853">
    <property type="entry name" value="XPGRADSUPER"/>
</dbReference>
<dbReference type="InterPro" id="IPR008918">
    <property type="entry name" value="HhH2"/>
</dbReference>
<evidence type="ECO:0000256" key="1">
    <source>
        <dbReference type="ARBA" id="ARBA00004123"/>
    </source>
</evidence>
<dbReference type="OrthoDB" id="31113at2759"/>
<dbReference type="InterPro" id="IPR029060">
    <property type="entry name" value="PIN-like_dom_sf"/>
</dbReference>
<dbReference type="PANTHER" id="PTHR16171:SF7">
    <property type="entry name" value="DNA REPAIR PROTEIN RAD2"/>
    <property type="match status" value="1"/>
</dbReference>